<dbReference type="EMBL" id="CACVAY010000013">
    <property type="protein sequence ID" value="CAA6802975.1"/>
    <property type="molecule type" value="Genomic_DNA"/>
</dbReference>
<dbReference type="PANTHER" id="PTHR37528">
    <property type="entry name" value="UPF0149 PROTEIN YGFB"/>
    <property type="match status" value="1"/>
</dbReference>
<dbReference type="NCBIfam" id="TIGR02292">
    <property type="entry name" value="ygfB_yecA"/>
    <property type="match status" value="1"/>
</dbReference>
<accession>A0A6S6SJ59</accession>
<dbReference type="InterPro" id="IPR011978">
    <property type="entry name" value="YgfB-like"/>
</dbReference>
<evidence type="ECO:0000256" key="1">
    <source>
        <dbReference type="ARBA" id="ARBA00038308"/>
    </source>
</evidence>
<dbReference type="Gene3D" id="1.20.120.740">
    <property type="entry name" value="YgfB uncharacterised protein family UPF0149, PF03695"/>
    <property type="match status" value="1"/>
</dbReference>
<name>A0A6S6SJ59_9GAMM</name>
<dbReference type="Pfam" id="PF03695">
    <property type="entry name" value="UPF0149"/>
    <property type="match status" value="1"/>
</dbReference>
<sequence length="185" mass="21118">MEEMIDYLGMENLLSRADCNYSAAEIHGVACGLLVVNVNVDNEVWLKQVFTERDKQNVLQNEIATELNAVLKNIRVQMQDSNLDFVMLLPDDEEVLPDRVDAMQEWTQGFLLGMSLAGLQDFNTMPDDSRELLMDFMEIGQESEFDLGEEDESEDAYVEIVEYLRMGVLLIAEEMQPVDTSQTLH</sequence>
<proteinExistence type="inferred from homology"/>
<reference evidence="2" key="1">
    <citation type="submission" date="2020-01" db="EMBL/GenBank/DDBJ databases">
        <authorList>
            <person name="Meier V. D."/>
            <person name="Meier V D."/>
        </authorList>
    </citation>
    <scope>NUCLEOTIDE SEQUENCE</scope>
    <source>
        <strain evidence="2">HLG_WM_MAG_07</strain>
    </source>
</reference>
<dbReference type="InterPro" id="IPR036255">
    <property type="entry name" value="YgfB-like_sf"/>
</dbReference>
<gene>
    <name evidence="2" type="ORF">HELGO_WM10969</name>
</gene>
<dbReference type="PANTHER" id="PTHR37528:SF1">
    <property type="entry name" value="UPF0149 PROTEIN YGFB"/>
    <property type="match status" value="1"/>
</dbReference>
<evidence type="ECO:0000313" key="2">
    <source>
        <dbReference type="EMBL" id="CAA6802975.1"/>
    </source>
</evidence>
<dbReference type="AlphaFoldDB" id="A0A6S6SJ59"/>
<evidence type="ECO:0008006" key="3">
    <source>
        <dbReference type="Google" id="ProtNLM"/>
    </source>
</evidence>
<dbReference type="GO" id="GO:0005829">
    <property type="term" value="C:cytosol"/>
    <property type="evidence" value="ECO:0007669"/>
    <property type="project" value="TreeGrafter"/>
</dbReference>
<comment type="similarity">
    <text evidence="1">Belongs to the UPF0149 family.</text>
</comment>
<organism evidence="2">
    <name type="scientific">uncultured Thiotrichaceae bacterium</name>
    <dbReference type="NCBI Taxonomy" id="298394"/>
    <lineage>
        <taxon>Bacteria</taxon>
        <taxon>Pseudomonadati</taxon>
        <taxon>Pseudomonadota</taxon>
        <taxon>Gammaproteobacteria</taxon>
        <taxon>Thiotrichales</taxon>
        <taxon>Thiotrichaceae</taxon>
        <taxon>environmental samples</taxon>
    </lineage>
</organism>
<dbReference type="SUPFAM" id="SSF101327">
    <property type="entry name" value="YgfB-like"/>
    <property type="match status" value="1"/>
</dbReference>
<protein>
    <recommendedName>
        <fullName evidence="3">YecA family protein</fullName>
    </recommendedName>
</protein>